<dbReference type="STRING" id="574087.Acear_1714"/>
<dbReference type="NCBIfam" id="TIGR00052">
    <property type="entry name" value="nudix-type nucleoside diphosphatase, YffH/AdpP family"/>
    <property type="match status" value="1"/>
</dbReference>
<dbReference type="Gene3D" id="3.90.79.10">
    <property type="entry name" value="Nucleoside Triphosphate Pyrophosphohydrolase"/>
    <property type="match status" value="1"/>
</dbReference>
<feature type="short sequence motif" description="Nudix box" evidence="5">
    <location>
        <begin position="79"/>
        <end position="101"/>
    </location>
</feature>
<dbReference type="GO" id="GO:0016818">
    <property type="term" value="F:hydrolase activity, acting on acid anhydrides, in phosphorus-containing anhydrides"/>
    <property type="evidence" value="ECO:0007669"/>
    <property type="project" value="InterPro"/>
</dbReference>
<evidence type="ECO:0000256" key="4">
    <source>
        <dbReference type="PIRSR" id="PIRSR604385-2"/>
    </source>
</evidence>
<feature type="binding site" evidence="4">
    <location>
        <position position="78"/>
    </location>
    <ligand>
        <name>Mg(2+)</name>
        <dbReference type="ChEBI" id="CHEBI:18420"/>
        <label>1</label>
    </ligand>
</feature>
<dbReference type="GO" id="GO:0046872">
    <property type="term" value="F:metal ion binding"/>
    <property type="evidence" value="ECO:0007669"/>
    <property type="project" value="UniProtKB-KW"/>
</dbReference>
<dbReference type="FunFam" id="3.90.79.10:FF:000024">
    <property type="entry name" value="ADP-ribose pyrophosphatase"/>
    <property type="match status" value="1"/>
</dbReference>
<dbReference type="Proteomes" id="UP000001661">
    <property type="component" value="Chromosome"/>
</dbReference>
<keyword evidence="4" id="KW-0460">Magnesium</keyword>
<dbReference type="GO" id="GO:0019693">
    <property type="term" value="P:ribose phosphate metabolic process"/>
    <property type="evidence" value="ECO:0007669"/>
    <property type="project" value="TreeGrafter"/>
</dbReference>
<dbReference type="PROSITE" id="PS00893">
    <property type="entry name" value="NUDIX_BOX"/>
    <property type="match status" value="1"/>
</dbReference>
<dbReference type="PANTHER" id="PTHR11839:SF18">
    <property type="entry name" value="NUDIX HYDROLASE DOMAIN-CONTAINING PROTEIN"/>
    <property type="match status" value="1"/>
</dbReference>
<dbReference type="InterPro" id="IPR000086">
    <property type="entry name" value="NUDIX_hydrolase_dom"/>
</dbReference>
<evidence type="ECO:0000256" key="3">
    <source>
        <dbReference type="ARBA" id="ARBA00022801"/>
    </source>
</evidence>
<feature type="domain" description="Nudix hydrolase" evidence="6">
    <location>
        <begin position="42"/>
        <end position="176"/>
    </location>
</feature>
<reference evidence="7 8" key="1">
    <citation type="journal article" date="2010" name="Stand. Genomic Sci.">
        <title>Complete genome sequence of Acetohalobium arabaticum type strain (Z-7288).</title>
        <authorList>
            <person name="Sikorski J."/>
            <person name="Lapidus A."/>
            <person name="Chertkov O."/>
            <person name="Lucas S."/>
            <person name="Copeland A."/>
            <person name="Glavina Del Rio T."/>
            <person name="Nolan M."/>
            <person name="Tice H."/>
            <person name="Cheng J.F."/>
            <person name="Han C."/>
            <person name="Brambilla E."/>
            <person name="Pitluck S."/>
            <person name="Liolios K."/>
            <person name="Ivanova N."/>
            <person name="Mavromatis K."/>
            <person name="Mikhailova N."/>
            <person name="Pati A."/>
            <person name="Bruce D."/>
            <person name="Detter C."/>
            <person name="Tapia R."/>
            <person name="Goodwin L."/>
            <person name="Chen A."/>
            <person name="Palaniappan K."/>
            <person name="Land M."/>
            <person name="Hauser L."/>
            <person name="Chang Y.J."/>
            <person name="Jeffries C.D."/>
            <person name="Rohde M."/>
            <person name="Goker M."/>
            <person name="Spring S."/>
            <person name="Woyke T."/>
            <person name="Bristow J."/>
            <person name="Eisen J.A."/>
            <person name="Markowitz V."/>
            <person name="Hugenholtz P."/>
            <person name="Kyrpides N.C."/>
            <person name="Klenk H.P."/>
        </authorList>
    </citation>
    <scope>NUCLEOTIDE SEQUENCE [LARGE SCALE GENOMIC DNA]</scope>
    <source>
        <strain evidence="8">ATCC 49924 / DSM 5501 / Z-7288</strain>
    </source>
</reference>
<dbReference type="OrthoDB" id="9806150at2"/>
<proteinExistence type="predicted"/>
<dbReference type="KEGG" id="aar:Acear_1714"/>
<evidence type="ECO:0000256" key="5">
    <source>
        <dbReference type="PIRSR" id="PIRSR604385-3"/>
    </source>
</evidence>
<feature type="binding site" evidence="4">
    <location>
        <position position="94"/>
    </location>
    <ligand>
        <name>Mg(2+)</name>
        <dbReference type="ChEBI" id="CHEBI:18420"/>
        <label>1</label>
    </ligand>
</feature>
<evidence type="ECO:0000313" key="7">
    <source>
        <dbReference type="EMBL" id="ADL13219.1"/>
    </source>
</evidence>
<dbReference type="PROSITE" id="PS51462">
    <property type="entry name" value="NUDIX"/>
    <property type="match status" value="1"/>
</dbReference>
<keyword evidence="3 7" id="KW-0378">Hydrolase</keyword>
<feature type="binding site" evidence="4">
    <location>
        <position position="98"/>
    </location>
    <ligand>
        <name>Mg(2+)</name>
        <dbReference type="ChEBI" id="CHEBI:18420"/>
        <label>1</label>
    </ligand>
</feature>
<gene>
    <name evidence="7" type="ordered locus">Acear_1714</name>
</gene>
<dbReference type="Pfam" id="PF00293">
    <property type="entry name" value="NUDIX"/>
    <property type="match status" value="1"/>
</dbReference>
<accession>D9QRS8</accession>
<dbReference type="CDD" id="cd03424">
    <property type="entry name" value="NUDIX_ADPRase_Nudt5_UGPPase_Nudt14"/>
    <property type="match status" value="1"/>
</dbReference>
<dbReference type="eggNOG" id="COG0494">
    <property type="taxonomic scope" value="Bacteria"/>
</dbReference>
<keyword evidence="8" id="KW-1185">Reference proteome</keyword>
<name>D9QRS8_ACEAZ</name>
<dbReference type="InterPro" id="IPR015797">
    <property type="entry name" value="NUDIX_hydrolase-like_dom_sf"/>
</dbReference>
<dbReference type="RefSeq" id="WP_013278664.1">
    <property type="nucleotide sequence ID" value="NC_014378.1"/>
</dbReference>
<keyword evidence="4" id="KW-0479">Metal-binding</keyword>
<dbReference type="PANTHER" id="PTHR11839">
    <property type="entry name" value="UDP/ADP-SUGAR PYROPHOSPHATASE"/>
    <property type="match status" value="1"/>
</dbReference>
<dbReference type="GO" id="GO:0005829">
    <property type="term" value="C:cytosol"/>
    <property type="evidence" value="ECO:0007669"/>
    <property type="project" value="TreeGrafter"/>
</dbReference>
<comment type="cofactor">
    <cofactor evidence="1 4">
        <name>Mg(2+)</name>
        <dbReference type="ChEBI" id="CHEBI:18420"/>
    </cofactor>
</comment>
<comment type="subunit">
    <text evidence="2">Homodimer.</text>
</comment>
<dbReference type="InterPro" id="IPR020084">
    <property type="entry name" value="NUDIX_hydrolase_CS"/>
</dbReference>
<dbReference type="AlphaFoldDB" id="D9QRS8"/>
<evidence type="ECO:0000256" key="1">
    <source>
        <dbReference type="ARBA" id="ARBA00001946"/>
    </source>
</evidence>
<dbReference type="GO" id="GO:0006753">
    <property type="term" value="P:nucleoside phosphate metabolic process"/>
    <property type="evidence" value="ECO:0007669"/>
    <property type="project" value="TreeGrafter"/>
</dbReference>
<dbReference type="HOGENOM" id="CLU_062658_5_1_9"/>
<dbReference type="InterPro" id="IPR004385">
    <property type="entry name" value="NDP_pyrophosphatase"/>
</dbReference>
<dbReference type="SUPFAM" id="SSF55811">
    <property type="entry name" value="Nudix"/>
    <property type="match status" value="1"/>
</dbReference>
<evidence type="ECO:0000256" key="2">
    <source>
        <dbReference type="ARBA" id="ARBA00011738"/>
    </source>
</evidence>
<sequence>MNESLIEEQLNSTSIYEGRIVNLRLDDVKLPDNNKAKREIVEHAGGVAVIPYLFEDKEVILVRQFRNPIEKVLLELPAGLLEINEDPKSCARRELEEETGYRTEDLQQIGSFYTSPGFCNEEIHLYLAQDLSKYSQKTDGDEFIELVKMPLKKIKQKLYTPEISDAKTVIGLQYLLNHLQQNNID</sequence>
<evidence type="ECO:0000259" key="6">
    <source>
        <dbReference type="PROSITE" id="PS51462"/>
    </source>
</evidence>
<feature type="binding site" evidence="4">
    <location>
        <position position="142"/>
    </location>
    <ligand>
        <name>Mg(2+)</name>
        <dbReference type="ChEBI" id="CHEBI:18420"/>
        <label>1</label>
    </ligand>
</feature>
<protein>
    <submittedName>
        <fullName evidence="7">NUDIX hydrolase</fullName>
    </submittedName>
</protein>
<dbReference type="EMBL" id="CP002105">
    <property type="protein sequence ID" value="ADL13219.1"/>
    <property type="molecule type" value="Genomic_DNA"/>
</dbReference>
<organism evidence="7 8">
    <name type="scientific">Acetohalobium arabaticum (strain ATCC 49924 / DSM 5501 / Z-7288)</name>
    <dbReference type="NCBI Taxonomy" id="574087"/>
    <lineage>
        <taxon>Bacteria</taxon>
        <taxon>Bacillati</taxon>
        <taxon>Bacillota</taxon>
        <taxon>Clostridia</taxon>
        <taxon>Halanaerobiales</taxon>
        <taxon>Halobacteroidaceae</taxon>
        <taxon>Acetohalobium</taxon>
    </lineage>
</organism>
<evidence type="ECO:0000313" key="8">
    <source>
        <dbReference type="Proteomes" id="UP000001661"/>
    </source>
</evidence>